<dbReference type="GO" id="GO:0015697">
    <property type="term" value="P:quaternary ammonium group transport"/>
    <property type="evidence" value="ECO:0007669"/>
    <property type="project" value="UniProtKB-ARBA"/>
</dbReference>
<dbReference type="InterPro" id="IPR003439">
    <property type="entry name" value="ABC_transporter-like_ATP-bd"/>
</dbReference>
<evidence type="ECO:0000256" key="11">
    <source>
        <dbReference type="ARBA" id="ARBA00023136"/>
    </source>
</evidence>
<sequence>MARLSVTQLSKAFGGRPVLRGVDLDVPAGSLIAVLGSSGSGKTTLLRLVCGFERADSGVVTIDGQVVTGAGVHAPPEKRRIGYVAQEGSLFPHLTVFDNVAFGLPRSERRDRARIEALLTSVGLPAAYAGRAPHQLSGGEQQRVALARALAPSPKLVLLDEPFSSLDAALRVETRQAVANALAASGATALLVTHDQSEALAMGSEVAVLRDGLFAQIARPETLYRQPVDVAMARFVGEAVILPGWVEAGAATSALGRLPLAQAAPDGPADVMVRPEQIRLAASPGGKPSSARVVAVTYYGHDASVRLALNGRPETVVARVPGHRTPALGDEVRLAVEGAVMAYPRALSDAGQERAEPRSAAQLPEEPTSAAALGNEESLS</sequence>
<dbReference type="InterPro" id="IPR027417">
    <property type="entry name" value="P-loop_NTPase"/>
</dbReference>
<evidence type="ECO:0000256" key="8">
    <source>
        <dbReference type="ARBA" id="ARBA00022967"/>
    </source>
</evidence>
<organism evidence="14 15">
    <name type="scientific">Roseiarcus fermentans</name>
    <dbReference type="NCBI Taxonomy" id="1473586"/>
    <lineage>
        <taxon>Bacteria</taxon>
        <taxon>Pseudomonadati</taxon>
        <taxon>Pseudomonadota</taxon>
        <taxon>Alphaproteobacteria</taxon>
        <taxon>Hyphomicrobiales</taxon>
        <taxon>Roseiarcaceae</taxon>
        <taxon>Roseiarcus</taxon>
    </lineage>
</organism>
<evidence type="ECO:0000256" key="3">
    <source>
        <dbReference type="ARBA" id="ARBA00022475"/>
    </source>
</evidence>
<dbReference type="AlphaFoldDB" id="A0A366FRK1"/>
<dbReference type="InterPro" id="IPR013611">
    <property type="entry name" value="Transp-assoc_OB_typ2"/>
</dbReference>
<keyword evidence="2" id="KW-0813">Transport</keyword>
<keyword evidence="6" id="KW-0547">Nucleotide-binding</keyword>
<dbReference type="OrthoDB" id="9802264at2"/>
<dbReference type="GO" id="GO:0016887">
    <property type="term" value="F:ATP hydrolysis activity"/>
    <property type="evidence" value="ECO:0007669"/>
    <property type="project" value="InterPro"/>
</dbReference>
<proteinExistence type="inferred from homology"/>
<dbReference type="Gene3D" id="3.40.50.300">
    <property type="entry name" value="P-loop containing nucleotide triphosphate hydrolases"/>
    <property type="match status" value="1"/>
</dbReference>
<feature type="domain" description="ABC transporter" evidence="13">
    <location>
        <begin position="4"/>
        <end position="236"/>
    </location>
</feature>
<accession>A0A366FRK1</accession>
<dbReference type="GO" id="GO:0043190">
    <property type="term" value="C:ATP-binding cassette (ABC) transporter complex"/>
    <property type="evidence" value="ECO:0007669"/>
    <property type="project" value="InterPro"/>
</dbReference>
<dbReference type="InterPro" id="IPR003593">
    <property type="entry name" value="AAA+_ATPase"/>
</dbReference>
<comment type="similarity">
    <text evidence="1">Belongs to the ABC transporter superfamily.</text>
</comment>
<evidence type="ECO:0000256" key="9">
    <source>
        <dbReference type="ARBA" id="ARBA00023004"/>
    </source>
</evidence>
<dbReference type="Proteomes" id="UP000253529">
    <property type="component" value="Unassembled WGS sequence"/>
</dbReference>
<feature type="region of interest" description="Disordered" evidence="12">
    <location>
        <begin position="347"/>
        <end position="380"/>
    </location>
</feature>
<reference evidence="14 15" key="1">
    <citation type="submission" date="2018-06" db="EMBL/GenBank/DDBJ databases">
        <title>Genomic Encyclopedia of Type Strains, Phase IV (KMG-IV): sequencing the most valuable type-strain genomes for metagenomic binning, comparative biology and taxonomic classification.</title>
        <authorList>
            <person name="Goeker M."/>
        </authorList>
    </citation>
    <scope>NUCLEOTIDE SEQUENCE [LARGE SCALE GENOMIC DNA]</scope>
    <source>
        <strain evidence="14 15">DSM 24875</strain>
    </source>
</reference>
<dbReference type="InterPro" id="IPR008995">
    <property type="entry name" value="Mo/tungstate-bd_C_term_dom"/>
</dbReference>
<evidence type="ECO:0000256" key="4">
    <source>
        <dbReference type="ARBA" id="ARBA00022496"/>
    </source>
</evidence>
<dbReference type="CDD" id="cd03259">
    <property type="entry name" value="ABC_Carb_Solutes_like"/>
    <property type="match status" value="1"/>
</dbReference>
<keyword evidence="10" id="KW-0406">Ion transport</keyword>
<dbReference type="InterPro" id="IPR017871">
    <property type="entry name" value="ABC_transporter-like_CS"/>
</dbReference>
<evidence type="ECO:0000256" key="10">
    <source>
        <dbReference type="ARBA" id="ARBA00023065"/>
    </source>
</evidence>
<dbReference type="SMART" id="SM00382">
    <property type="entry name" value="AAA"/>
    <property type="match status" value="1"/>
</dbReference>
<evidence type="ECO:0000256" key="1">
    <source>
        <dbReference type="ARBA" id="ARBA00005417"/>
    </source>
</evidence>
<dbReference type="PANTHER" id="PTHR42781">
    <property type="entry name" value="SPERMIDINE/PUTRESCINE IMPORT ATP-BINDING PROTEIN POTA"/>
    <property type="match status" value="1"/>
</dbReference>
<name>A0A366FRK1_9HYPH</name>
<dbReference type="InterPro" id="IPR050093">
    <property type="entry name" value="ABC_SmlMolc_Importer"/>
</dbReference>
<dbReference type="PROSITE" id="PS50893">
    <property type="entry name" value="ABC_TRANSPORTER_2"/>
    <property type="match status" value="1"/>
</dbReference>
<dbReference type="Pfam" id="PF08402">
    <property type="entry name" value="TOBE_2"/>
    <property type="match status" value="1"/>
</dbReference>
<dbReference type="Pfam" id="PF00005">
    <property type="entry name" value="ABC_tran"/>
    <property type="match status" value="1"/>
</dbReference>
<evidence type="ECO:0000256" key="2">
    <source>
        <dbReference type="ARBA" id="ARBA00022448"/>
    </source>
</evidence>
<dbReference type="RefSeq" id="WP_113888030.1">
    <property type="nucleotide sequence ID" value="NZ_QNRK01000004.1"/>
</dbReference>
<dbReference type="GO" id="GO:0005524">
    <property type="term" value="F:ATP binding"/>
    <property type="evidence" value="ECO:0007669"/>
    <property type="project" value="UniProtKB-KW"/>
</dbReference>
<keyword evidence="4" id="KW-0410">Iron transport</keyword>
<evidence type="ECO:0000313" key="14">
    <source>
        <dbReference type="EMBL" id="RBP16786.1"/>
    </source>
</evidence>
<dbReference type="FunFam" id="3.40.50.300:FF:000425">
    <property type="entry name" value="Probable ABC transporter, ATP-binding subunit"/>
    <property type="match status" value="1"/>
</dbReference>
<evidence type="ECO:0000256" key="7">
    <source>
        <dbReference type="ARBA" id="ARBA00022840"/>
    </source>
</evidence>
<evidence type="ECO:0000313" key="15">
    <source>
        <dbReference type="Proteomes" id="UP000253529"/>
    </source>
</evidence>
<evidence type="ECO:0000256" key="5">
    <source>
        <dbReference type="ARBA" id="ARBA00022519"/>
    </source>
</evidence>
<keyword evidence="5" id="KW-0997">Cell inner membrane</keyword>
<evidence type="ECO:0000259" key="13">
    <source>
        <dbReference type="PROSITE" id="PS50893"/>
    </source>
</evidence>
<dbReference type="GO" id="GO:0015408">
    <property type="term" value="F:ABC-type ferric iron transporter activity"/>
    <property type="evidence" value="ECO:0007669"/>
    <property type="project" value="InterPro"/>
</dbReference>
<dbReference type="SUPFAM" id="SSF50331">
    <property type="entry name" value="MOP-like"/>
    <property type="match status" value="1"/>
</dbReference>
<protein>
    <submittedName>
        <fullName evidence="14">Iron(III) transport system ATP-binding protein</fullName>
    </submittedName>
</protein>
<dbReference type="InterPro" id="IPR015853">
    <property type="entry name" value="ABC_transpr_FbpC"/>
</dbReference>
<keyword evidence="7 14" id="KW-0067">ATP-binding</keyword>
<keyword evidence="8" id="KW-1278">Translocase</keyword>
<keyword evidence="3" id="KW-1003">Cell membrane</keyword>
<dbReference type="PANTHER" id="PTHR42781:SF5">
    <property type="entry name" value="PUTRESCINE TRANSPORT ATP-BINDING PROTEIN POTG"/>
    <property type="match status" value="1"/>
</dbReference>
<evidence type="ECO:0000256" key="6">
    <source>
        <dbReference type="ARBA" id="ARBA00022741"/>
    </source>
</evidence>
<dbReference type="PROSITE" id="PS00211">
    <property type="entry name" value="ABC_TRANSPORTER_1"/>
    <property type="match status" value="1"/>
</dbReference>
<evidence type="ECO:0000256" key="12">
    <source>
        <dbReference type="SAM" id="MobiDB-lite"/>
    </source>
</evidence>
<dbReference type="SUPFAM" id="SSF52540">
    <property type="entry name" value="P-loop containing nucleoside triphosphate hydrolases"/>
    <property type="match status" value="1"/>
</dbReference>
<dbReference type="EMBL" id="QNRK01000004">
    <property type="protein sequence ID" value="RBP16786.1"/>
    <property type="molecule type" value="Genomic_DNA"/>
</dbReference>
<keyword evidence="11" id="KW-0472">Membrane</keyword>
<keyword evidence="9" id="KW-0408">Iron</keyword>
<gene>
    <name evidence="14" type="ORF">DFR50_10463</name>
</gene>
<comment type="caution">
    <text evidence="14">The sequence shown here is derived from an EMBL/GenBank/DDBJ whole genome shotgun (WGS) entry which is preliminary data.</text>
</comment>
<keyword evidence="15" id="KW-1185">Reference proteome</keyword>